<gene>
    <name evidence="1" type="ORF">FRACA_610002</name>
</gene>
<organism evidence="1 2">
    <name type="scientific">Frankia canadensis</name>
    <dbReference type="NCBI Taxonomy" id="1836972"/>
    <lineage>
        <taxon>Bacteria</taxon>
        <taxon>Bacillati</taxon>
        <taxon>Actinomycetota</taxon>
        <taxon>Actinomycetes</taxon>
        <taxon>Frankiales</taxon>
        <taxon>Frankiaceae</taxon>
        <taxon>Frankia</taxon>
    </lineage>
</organism>
<protein>
    <submittedName>
        <fullName evidence="1">Uncharacterized protein</fullName>
    </submittedName>
</protein>
<dbReference type="Proteomes" id="UP000234331">
    <property type="component" value="Unassembled WGS sequence"/>
</dbReference>
<dbReference type="RefSeq" id="WP_101834837.1">
    <property type="nucleotide sequence ID" value="NZ_FZMO01000527.1"/>
</dbReference>
<sequence length="73" mass="7341">MATAQTFFQNTVGRMFLIAMLAVGLAGGTLSVTHPEWFRGASSDAGVMPIGGGVGGPIKGGPIVINPVTGPTR</sequence>
<accession>A0A2I2KZN0</accession>
<dbReference type="AlphaFoldDB" id="A0A2I2KZN0"/>
<dbReference type="OrthoDB" id="9958162at2"/>
<proteinExistence type="predicted"/>
<name>A0A2I2KZN0_9ACTN</name>
<evidence type="ECO:0000313" key="1">
    <source>
        <dbReference type="EMBL" id="SNQ51121.1"/>
    </source>
</evidence>
<keyword evidence="2" id="KW-1185">Reference proteome</keyword>
<reference evidence="1 2" key="1">
    <citation type="submission" date="2017-06" db="EMBL/GenBank/DDBJ databases">
        <authorList>
            <person name="Kim H.J."/>
            <person name="Triplett B.A."/>
        </authorList>
    </citation>
    <scope>NUCLEOTIDE SEQUENCE [LARGE SCALE GENOMIC DNA]</scope>
    <source>
        <strain evidence="1">FRACA_ARgP5</strain>
    </source>
</reference>
<dbReference type="EMBL" id="FZMO01000527">
    <property type="protein sequence ID" value="SNQ51121.1"/>
    <property type="molecule type" value="Genomic_DNA"/>
</dbReference>
<evidence type="ECO:0000313" key="2">
    <source>
        <dbReference type="Proteomes" id="UP000234331"/>
    </source>
</evidence>